<protein>
    <submittedName>
        <fullName evidence="3">Uncharacterized protein</fullName>
    </submittedName>
</protein>
<comment type="caution">
    <text evidence="3">The sequence shown here is derived from an EMBL/GenBank/DDBJ whole genome shotgun (WGS) entry which is preliminary data.</text>
</comment>
<dbReference type="EMBL" id="BMAW01060315">
    <property type="protein sequence ID" value="GFT25584.1"/>
    <property type="molecule type" value="Genomic_DNA"/>
</dbReference>
<reference evidence="3" key="1">
    <citation type="submission" date="2020-08" db="EMBL/GenBank/DDBJ databases">
        <title>Multicomponent nature underlies the extraordinary mechanical properties of spider dragline silk.</title>
        <authorList>
            <person name="Kono N."/>
            <person name="Nakamura H."/>
            <person name="Mori M."/>
            <person name="Yoshida Y."/>
            <person name="Ohtoshi R."/>
            <person name="Malay A.D."/>
            <person name="Moran D.A.P."/>
            <person name="Tomita M."/>
            <person name="Numata K."/>
            <person name="Arakawa K."/>
        </authorList>
    </citation>
    <scope>NUCLEOTIDE SEQUENCE</scope>
</reference>
<keyword evidence="4" id="KW-1185">Reference proteome</keyword>
<sequence length="120" mass="13647">MSDSEATDSDCESVAVEEETIVVDSGQTEDQVKCIEIREMTRALANAVEIQMHIDCCIKLAEKFPHTNYESNLEMNKKEMETDKTKTTEIQGKLDLLLPFSVQNCPIHPQSSEKTCFRFK</sequence>
<organism evidence="3 4">
    <name type="scientific">Nephila pilipes</name>
    <name type="common">Giant wood spider</name>
    <name type="synonym">Nephila maculata</name>
    <dbReference type="NCBI Taxonomy" id="299642"/>
    <lineage>
        <taxon>Eukaryota</taxon>
        <taxon>Metazoa</taxon>
        <taxon>Ecdysozoa</taxon>
        <taxon>Arthropoda</taxon>
        <taxon>Chelicerata</taxon>
        <taxon>Arachnida</taxon>
        <taxon>Araneae</taxon>
        <taxon>Araneomorphae</taxon>
        <taxon>Entelegynae</taxon>
        <taxon>Araneoidea</taxon>
        <taxon>Nephilidae</taxon>
        <taxon>Nephila</taxon>
    </lineage>
</organism>
<feature type="compositionally biased region" description="Acidic residues" evidence="1">
    <location>
        <begin position="1"/>
        <end position="21"/>
    </location>
</feature>
<name>A0A8X6P6M1_NEPPI</name>
<dbReference type="AlphaFoldDB" id="A0A8X6P6M1"/>
<evidence type="ECO:0000256" key="1">
    <source>
        <dbReference type="SAM" id="MobiDB-lite"/>
    </source>
</evidence>
<gene>
    <name evidence="3" type="ORF">NPIL_139211</name>
    <name evidence="2" type="ORF">NPIL_46931</name>
</gene>
<dbReference type="EMBL" id="BMAW01065630">
    <property type="protein sequence ID" value="GFT51207.1"/>
    <property type="molecule type" value="Genomic_DNA"/>
</dbReference>
<evidence type="ECO:0000313" key="3">
    <source>
        <dbReference type="EMBL" id="GFT51207.1"/>
    </source>
</evidence>
<dbReference type="Proteomes" id="UP000887013">
    <property type="component" value="Unassembled WGS sequence"/>
</dbReference>
<evidence type="ECO:0000313" key="4">
    <source>
        <dbReference type="Proteomes" id="UP000887013"/>
    </source>
</evidence>
<accession>A0A8X6P6M1</accession>
<evidence type="ECO:0000313" key="2">
    <source>
        <dbReference type="EMBL" id="GFT25584.1"/>
    </source>
</evidence>
<feature type="region of interest" description="Disordered" evidence="1">
    <location>
        <begin position="1"/>
        <end position="22"/>
    </location>
</feature>
<proteinExistence type="predicted"/>